<evidence type="ECO:0000256" key="1">
    <source>
        <dbReference type="ARBA" id="ARBA00004496"/>
    </source>
</evidence>
<dbReference type="RefSeq" id="WP_084932615.1">
    <property type="nucleotide sequence ID" value="NZ_MLFR01000002.1"/>
</dbReference>
<comment type="similarity">
    <text evidence="2">Belongs to the HPr family.</text>
</comment>
<dbReference type="Pfam" id="PF00381">
    <property type="entry name" value="PTS-HPr"/>
    <property type="match status" value="1"/>
</dbReference>
<dbReference type="PROSITE" id="PS00369">
    <property type="entry name" value="PTS_HPR_HIS"/>
    <property type="match status" value="1"/>
</dbReference>
<keyword evidence="9" id="KW-0762">Sugar transport</keyword>
<dbReference type="NCBIfam" id="TIGR01003">
    <property type="entry name" value="PTS_HPr_family"/>
    <property type="match status" value="1"/>
</dbReference>
<name>A0A1X1D3L1_9GAMM</name>
<dbReference type="InterPro" id="IPR001020">
    <property type="entry name" value="PTS_HPr_His_P_site"/>
</dbReference>
<accession>A0A1X1D3L1</accession>
<dbReference type="AlphaFoldDB" id="A0A1X1D3L1"/>
<dbReference type="Proteomes" id="UP000193558">
    <property type="component" value="Unassembled WGS sequence"/>
</dbReference>
<sequence length="89" mass="9432">MIRENIRVVNSTGLHARPAATLIKAIKKYESSVTLVNGEKTVILKGLMSVLGAGVKGNSNIEIIVDGSDELDAMSEIKGLFASGFGEKE</sequence>
<dbReference type="InterPro" id="IPR050399">
    <property type="entry name" value="HPr"/>
</dbReference>
<dbReference type="InterPro" id="IPR000032">
    <property type="entry name" value="HPr-like"/>
</dbReference>
<evidence type="ECO:0000313" key="10">
    <source>
        <dbReference type="Proteomes" id="UP000193558"/>
    </source>
</evidence>
<dbReference type="PROSITE" id="PS51350">
    <property type="entry name" value="PTS_HPR_DOM"/>
    <property type="match status" value="1"/>
</dbReference>
<gene>
    <name evidence="9" type="ORF">HA51_04975</name>
</gene>
<proteinExistence type="inferred from homology"/>
<keyword evidence="9" id="KW-0813">Transport</keyword>
<evidence type="ECO:0000256" key="2">
    <source>
        <dbReference type="ARBA" id="ARBA00010736"/>
    </source>
</evidence>
<dbReference type="PRINTS" id="PR00107">
    <property type="entry name" value="PHOSPHOCPHPR"/>
</dbReference>
<evidence type="ECO:0000256" key="5">
    <source>
        <dbReference type="ARBA" id="ARBA00037424"/>
    </source>
</evidence>
<evidence type="ECO:0000256" key="6">
    <source>
        <dbReference type="ARBA" id="ARBA00040081"/>
    </source>
</evidence>
<evidence type="ECO:0000256" key="7">
    <source>
        <dbReference type="ARBA" id="ARBA00041734"/>
    </source>
</evidence>
<dbReference type="GO" id="GO:0009401">
    <property type="term" value="P:phosphoenolpyruvate-dependent sugar phosphotransferase system"/>
    <property type="evidence" value="ECO:0007669"/>
    <property type="project" value="UniProtKB-KW"/>
</dbReference>
<evidence type="ECO:0000256" key="4">
    <source>
        <dbReference type="ARBA" id="ARBA00022683"/>
    </source>
</evidence>
<dbReference type="PANTHER" id="PTHR33705">
    <property type="entry name" value="PHOSPHOCARRIER PROTEIN HPR"/>
    <property type="match status" value="1"/>
</dbReference>
<comment type="caution">
    <text evidence="9">The sequence shown here is derived from an EMBL/GenBank/DDBJ whole genome shotgun (WGS) entry which is preliminary data.</text>
</comment>
<keyword evidence="3" id="KW-0963">Cytoplasm</keyword>
<dbReference type="InterPro" id="IPR035895">
    <property type="entry name" value="HPr-like_sf"/>
</dbReference>
<dbReference type="EMBL" id="MLFR01000002">
    <property type="protein sequence ID" value="ORM71227.1"/>
    <property type="molecule type" value="Genomic_DNA"/>
</dbReference>
<dbReference type="PANTHER" id="PTHR33705:SF2">
    <property type="entry name" value="PHOSPHOCARRIER PROTEIN NPR"/>
    <property type="match status" value="1"/>
</dbReference>
<protein>
    <recommendedName>
        <fullName evidence="6">Phosphocarrier protein NPr</fullName>
    </recommendedName>
    <alternativeName>
        <fullName evidence="7">Nitrogen-related HPr</fullName>
    </alternativeName>
</protein>
<dbReference type="Gene3D" id="3.30.1340.10">
    <property type="entry name" value="HPr-like"/>
    <property type="match status" value="1"/>
</dbReference>
<evidence type="ECO:0000259" key="8">
    <source>
        <dbReference type="PROSITE" id="PS51350"/>
    </source>
</evidence>
<dbReference type="CDD" id="cd00367">
    <property type="entry name" value="PTS-HPr_like"/>
    <property type="match status" value="1"/>
</dbReference>
<evidence type="ECO:0000313" key="9">
    <source>
        <dbReference type="EMBL" id="ORM71227.1"/>
    </source>
</evidence>
<organism evidence="9 10">
    <name type="scientific">Pantoea rwandensis</name>
    <dbReference type="NCBI Taxonomy" id="1076550"/>
    <lineage>
        <taxon>Bacteria</taxon>
        <taxon>Pseudomonadati</taxon>
        <taxon>Pseudomonadota</taxon>
        <taxon>Gammaproteobacteria</taxon>
        <taxon>Enterobacterales</taxon>
        <taxon>Erwiniaceae</taxon>
        <taxon>Pantoea</taxon>
    </lineage>
</organism>
<comment type="subcellular location">
    <subcellularLocation>
        <location evidence="1">Cytoplasm</location>
    </subcellularLocation>
</comment>
<dbReference type="SUPFAM" id="SSF55594">
    <property type="entry name" value="HPr-like"/>
    <property type="match status" value="1"/>
</dbReference>
<dbReference type="OrthoDB" id="9798965at2"/>
<keyword evidence="4" id="KW-0598">Phosphotransferase system</keyword>
<reference evidence="9 10" key="1">
    <citation type="journal article" date="2017" name="Antonie Van Leeuwenhoek">
        <title>Phylogenomic resolution of the bacterial genus Pantoea and its relationship with Erwinia and Tatumella.</title>
        <authorList>
            <person name="Palmer M."/>
            <person name="Steenkamp E.T."/>
            <person name="Coetzee M.P."/>
            <person name="Chan W.Y."/>
            <person name="van Zyl E."/>
            <person name="De Maayer P."/>
            <person name="Coutinho T.A."/>
            <person name="Blom J."/>
            <person name="Smits T.H."/>
            <person name="Duffy B."/>
            <person name="Venter S.N."/>
        </authorList>
    </citation>
    <scope>NUCLEOTIDE SEQUENCE [LARGE SCALE GENOMIC DNA]</scope>
    <source>
        <strain evidence="9 10">LMG 26275</strain>
    </source>
</reference>
<evidence type="ECO:0000256" key="3">
    <source>
        <dbReference type="ARBA" id="ARBA00022490"/>
    </source>
</evidence>
<feature type="domain" description="HPr" evidence="8">
    <location>
        <begin position="1"/>
        <end position="88"/>
    </location>
</feature>
<comment type="function">
    <text evidence="5">Component of the phosphoenolpyruvate-dependent nitrogen-metabolic phosphotransferase system (nitrogen-metabolic PTS), that seems to be involved in regulating nitrogen metabolism. The phosphoryl group from phosphoenolpyruvate (PEP) is transferred to the phosphoryl carrier protein NPr by enzyme I-Ntr. Phospho-NPr then transfers it to EIIA-Ntr. Could function in the transcriptional regulation of sigma-54 dependent operons in conjunction with the NPr (PtsO) and EIIA-Ntr (PtsN) proteins.</text>
</comment>
<dbReference type="GO" id="GO:0005737">
    <property type="term" value="C:cytoplasm"/>
    <property type="evidence" value="ECO:0007669"/>
    <property type="project" value="UniProtKB-SubCell"/>
</dbReference>